<accession>A0A6S7JKP7</accession>
<reference evidence="1" key="1">
    <citation type="submission" date="2020-04" db="EMBL/GenBank/DDBJ databases">
        <authorList>
            <person name="Alioto T."/>
            <person name="Alioto T."/>
            <person name="Gomez Garrido J."/>
        </authorList>
    </citation>
    <scope>NUCLEOTIDE SEQUENCE</scope>
    <source>
        <strain evidence="1">A484AB</strain>
    </source>
</reference>
<keyword evidence="2" id="KW-1185">Reference proteome</keyword>
<sequence length="155" mass="17983">MFNTKRRSKIKNDKIMRGSLELSTYGFDIANRTGEANVPADTFSRVRAMSLSVDKLAELHQSLYLPGVTRTAHFVKNRNLQFSIEEIKRITQSWKTCRECKPQYYRPGPSQLIKATQPFERFSLDFSLRFESLSLDFHGAEIPHITHVEMGKWNV</sequence>
<dbReference type="Proteomes" id="UP001152795">
    <property type="component" value="Unassembled WGS sequence"/>
</dbReference>
<evidence type="ECO:0000313" key="1">
    <source>
        <dbReference type="EMBL" id="CAB4017252.1"/>
    </source>
</evidence>
<gene>
    <name evidence="1" type="ORF">PACLA_8A020052</name>
</gene>
<comment type="caution">
    <text evidence="1">The sequence shown here is derived from an EMBL/GenBank/DDBJ whole genome shotgun (WGS) entry which is preliminary data.</text>
</comment>
<dbReference type="AlphaFoldDB" id="A0A6S7JKP7"/>
<evidence type="ECO:0000313" key="2">
    <source>
        <dbReference type="Proteomes" id="UP001152795"/>
    </source>
</evidence>
<name>A0A6S7JKP7_PARCT</name>
<dbReference type="OrthoDB" id="6622340at2759"/>
<proteinExistence type="predicted"/>
<organism evidence="1 2">
    <name type="scientific">Paramuricea clavata</name>
    <name type="common">Red gorgonian</name>
    <name type="synonym">Violescent sea-whip</name>
    <dbReference type="NCBI Taxonomy" id="317549"/>
    <lineage>
        <taxon>Eukaryota</taxon>
        <taxon>Metazoa</taxon>
        <taxon>Cnidaria</taxon>
        <taxon>Anthozoa</taxon>
        <taxon>Octocorallia</taxon>
        <taxon>Malacalcyonacea</taxon>
        <taxon>Plexauridae</taxon>
        <taxon>Paramuricea</taxon>
    </lineage>
</organism>
<protein>
    <submittedName>
        <fullName evidence="1">Uncharacterized protein</fullName>
    </submittedName>
</protein>
<dbReference type="EMBL" id="CACRXK020009466">
    <property type="protein sequence ID" value="CAB4017252.1"/>
    <property type="molecule type" value="Genomic_DNA"/>
</dbReference>